<evidence type="ECO:0000313" key="4">
    <source>
        <dbReference type="Proteomes" id="UP001574673"/>
    </source>
</evidence>
<keyword evidence="2" id="KW-0732">Signal</keyword>
<sequence>MKKTLYVSLIVGVCCTFSALPAFAEPAICAQYYKEMQAALKRDGNDTAAAMKIVREQVAGVPAGRQAEFCKSSLQGMKDAEAHTAQAESDDDGGKKARDKKR</sequence>
<feature type="signal peptide" evidence="2">
    <location>
        <begin position="1"/>
        <end position="24"/>
    </location>
</feature>
<comment type="caution">
    <text evidence="3">The sequence shown here is derived from an EMBL/GenBank/DDBJ whole genome shotgun (WGS) entry which is preliminary data.</text>
</comment>
<gene>
    <name evidence="3" type="ORF">ABCS64_05225</name>
</gene>
<feature type="chain" id="PRO_5045257606" evidence="2">
    <location>
        <begin position="25"/>
        <end position="102"/>
    </location>
</feature>
<name>A0ABV4UEC7_9RHOO</name>
<keyword evidence="4" id="KW-1185">Reference proteome</keyword>
<feature type="region of interest" description="Disordered" evidence="1">
    <location>
        <begin position="78"/>
        <end position="102"/>
    </location>
</feature>
<accession>A0ABV4UEC7</accession>
<dbReference type="EMBL" id="JBEUWX010000002">
    <property type="protein sequence ID" value="MFA9949734.1"/>
    <property type="molecule type" value="Genomic_DNA"/>
</dbReference>
<proteinExistence type="predicted"/>
<evidence type="ECO:0000256" key="2">
    <source>
        <dbReference type="SAM" id="SignalP"/>
    </source>
</evidence>
<protein>
    <submittedName>
        <fullName evidence="3">Uncharacterized protein</fullName>
    </submittedName>
</protein>
<dbReference type="RefSeq" id="WP_418890843.1">
    <property type="nucleotide sequence ID" value="NZ_JBEUWX010000002.1"/>
</dbReference>
<organism evidence="3 4">
    <name type="scientific">Dentiradicibacter hellwigii</name>
    <dbReference type="NCBI Taxonomy" id="3149053"/>
    <lineage>
        <taxon>Bacteria</taxon>
        <taxon>Pseudomonadati</taxon>
        <taxon>Pseudomonadota</taxon>
        <taxon>Betaproteobacteria</taxon>
        <taxon>Rhodocyclales</taxon>
        <taxon>Rhodocyclaceae</taxon>
        <taxon>Dentiradicibacter</taxon>
    </lineage>
</organism>
<dbReference type="Proteomes" id="UP001574673">
    <property type="component" value="Unassembled WGS sequence"/>
</dbReference>
<evidence type="ECO:0000256" key="1">
    <source>
        <dbReference type="SAM" id="MobiDB-lite"/>
    </source>
</evidence>
<reference evidence="4" key="1">
    <citation type="submission" date="2024-06" db="EMBL/GenBank/DDBJ databases">
        <title>Radixoralia hellwigii gen. nov., sp nov., isolated from a root canal in the human oral cavity.</title>
        <authorList>
            <person name="Bartsch S."/>
            <person name="Wittmer A."/>
            <person name="Schulz A.-K."/>
            <person name="Neumann-Schaal M."/>
            <person name="Wolf J."/>
            <person name="Gronow S."/>
            <person name="Tennert C."/>
            <person name="Haecker G."/>
            <person name="Cieplik F."/>
            <person name="Al-Ahmad A."/>
        </authorList>
    </citation>
    <scope>NUCLEOTIDE SEQUENCE [LARGE SCALE GENOMIC DNA]</scope>
    <source>
        <strain evidence="4">Wk13</strain>
    </source>
</reference>
<evidence type="ECO:0000313" key="3">
    <source>
        <dbReference type="EMBL" id="MFA9949734.1"/>
    </source>
</evidence>